<dbReference type="Proteomes" id="UP000663864">
    <property type="component" value="Unassembled WGS sequence"/>
</dbReference>
<evidence type="ECO:0000313" key="5">
    <source>
        <dbReference type="Proteomes" id="UP000663864"/>
    </source>
</evidence>
<comment type="caution">
    <text evidence="3">The sequence shown here is derived from an EMBL/GenBank/DDBJ whole genome shotgun (WGS) entry which is preliminary data.</text>
</comment>
<gene>
    <name evidence="4" type="ORF">OTI717_LOCUS31441</name>
    <name evidence="2" type="ORF">RFH988_LOCUS34519</name>
    <name evidence="3" type="ORF">ZHD862_LOCUS36691</name>
</gene>
<dbReference type="AlphaFoldDB" id="A0A815S655"/>
<organism evidence="3 5">
    <name type="scientific">Rotaria sordida</name>
    <dbReference type="NCBI Taxonomy" id="392033"/>
    <lineage>
        <taxon>Eukaryota</taxon>
        <taxon>Metazoa</taxon>
        <taxon>Spiralia</taxon>
        <taxon>Gnathifera</taxon>
        <taxon>Rotifera</taxon>
        <taxon>Eurotatoria</taxon>
        <taxon>Bdelloidea</taxon>
        <taxon>Philodinida</taxon>
        <taxon>Philodinidae</taxon>
        <taxon>Rotaria</taxon>
    </lineage>
</organism>
<evidence type="ECO:0000313" key="4">
    <source>
        <dbReference type="EMBL" id="CAF4047022.1"/>
    </source>
</evidence>
<dbReference type="Proteomes" id="UP000663882">
    <property type="component" value="Unassembled WGS sequence"/>
</dbReference>
<reference evidence="3" key="1">
    <citation type="submission" date="2021-02" db="EMBL/GenBank/DDBJ databases">
        <authorList>
            <person name="Nowell W R."/>
        </authorList>
    </citation>
    <scope>NUCLEOTIDE SEQUENCE</scope>
</reference>
<feature type="compositionally biased region" description="Basic and acidic residues" evidence="1">
    <location>
        <begin position="53"/>
        <end position="69"/>
    </location>
</feature>
<evidence type="ECO:0000256" key="1">
    <source>
        <dbReference type="SAM" id="MobiDB-lite"/>
    </source>
</evidence>
<evidence type="ECO:0000313" key="2">
    <source>
        <dbReference type="EMBL" id="CAF1394660.1"/>
    </source>
</evidence>
<feature type="region of interest" description="Disordered" evidence="1">
    <location>
        <begin position="53"/>
        <end position="88"/>
    </location>
</feature>
<feature type="compositionally biased region" description="Low complexity" evidence="1">
    <location>
        <begin position="70"/>
        <end position="79"/>
    </location>
</feature>
<dbReference type="Proteomes" id="UP000663823">
    <property type="component" value="Unassembled WGS sequence"/>
</dbReference>
<dbReference type="EMBL" id="CAJOAX010009001">
    <property type="protein sequence ID" value="CAF4047022.1"/>
    <property type="molecule type" value="Genomic_DNA"/>
</dbReference>
<protein>
    <submittedName>
        <fullName evidence="3">Uncharacterized protein</fullName>
    </submittedName>
</protein>
<dbReference type="EMBL" id="CAJNOO010004813">
    <property type="protein sequence ID" value="CAF1394660.1"/>
    <property type="molecule type" value="Genomic_DNA"/>
</dbReference>
<proteinExistence type="predicted"/>
<evidence type="ECO:0000313" key="3">
    <source>
        <dbReference type="EMBL" id="CAF1483969.1"/>
    </source>
</evidence>
<dbReference type="EMBL" id="CAJNOT010006174">
    <property type="protein sequence ID" value="CAF1483969.1"/>
    <property type="molecule type" value="Genomic_DNA"/>
</dbReference>
<accession>A0A815S655</accession>
<sequence>MDSHPLLETALGFYKHSGLTASNLVLTNIDQFIEKAVAVIGALNKFLNEQKAKHNAQEEENKQQNDTHAYHQQQYAKQYDVPTDFEEE</sequence>
<name>A0A815S655_9BILA</name>